<feature type="compositionally biased region" description="Acidic residues" evidence="7">
    <location>
        <begin position="1057"/>
        <end position="1066"/>
    </location>
</feature>
<dbReference type="VEuPathDB" id="VectorBase:SCAU011712"/>
<feature type="region of interest" description="Disordered" evidence="7">
    <location>
        <begin position="1004"/>
        <end position="1025"/>
    </location>
</feature>
<evidence type="ECO:0000256" key="4">
    <source>
        <dbReference type="ARBA" id="ARBA00023273"/>
    </source>
</evidence>
<evidence type="ECO:0000256" key="1">
    <source>
        <dbReference type="ARBA" id="ARBA00004430"/>
    </source>
</evidence>
<protein>
    <recommendedName>
        <fullName evidence="6">Cilia- and flagella-associated protein 91</fullName>
    </recommendedName>
</protein>
<comment type="subcellular location">
    <subcellularLocation>
        <location evidence="1">Cytoplasm</location>
        <location evidence="1">Cytoskeleton</location>
        <location evidence="1">Cilium axoneme</location>
    </subcellularLocation>
</comment>
<name>A0A1I8PWA4_STOCA</name>
<gene>
    <name evidence="9" type="primary">106081718</name>
</gene>
<keyword evidence="10" id="KW-1185">Reference proteome</keyword>
<comment type="similarity">
    <text evidence="5">Belongs to the CFAP91 family.</text>
</comment>
<evidence type="ECO:0000256" key="3">
    <source>
        <dbReference type="ARBA" id="ARBA00023212"/>
    </source>
</evidence>
<feature type="region of interest" description="Disordered" evidence="7">
    <location>
        <begin position="1040"/>
        <end position="1092"/>
    </location>
</feature>
<accession>A0A1I8PWA4</accession>
<dbReference type="PANTHER" id="PTHR22455:SF10">
    <property type="entry name" value="CILIA- AND FLAGELLA-ASSOCIATED PROTEIN 91"/>
    <property type="match status" value="1"/>
</dbReference>
<evidence type="ECO:0000256" key="6">
    <source>
        <dbReference type="ARBA" id="ARBA00029555"/>
    </source>
</evidence>
<reference evidence="9" key="1">
    <citation type="submission" date="2020-05" db="UniProtKB">
        <authorList>
            <consortium name="EnsemblMetazoa"/>
        </authorList>
    </citation>
    <scope>IDENTIFICATION</scope>
    <source>
        <strain evidence="9">USDA</strain>
    </source>
</reference>
<dbReference type="GO" id="GO:0005930">
    <property type="term" value="C:axoneme"/>
    <property type="evidence" value="ECO:0007669"/>
    <property type="project" value="UniProtKB-SubCell"/>
</dbReference>
<keyword evidence="3" id="KW-0206">Cytoskeleton</keyword>
<feature type="compositionally biased region" description="Acidic residues" evidence="7">
    <location>
        <begin position="1073"/>
        <end position="1086"/>
    </location>
</feature>
<dbReference type="AlphaFoldDB" id="A0A1I8PWA4"/>
<feature type="domain" description="CFAP91" evidence="8">
    <location>
        <begin position="199"/>
        <end position="360"/>
    </location>
</feature>
<dbReference type="InterPro" id="IPR026720">
    <property type="entry name" value="CFAP91"/>
</dbReference>
<organism evidence="9 10">
    <name type="scientific">Stomoxys calcitrans</name>
    <name type="common">Stable fly</name>
    <name type="synonym">Conops calcitrans</name>
    <dbReference type="NCBI Taxonomy" id="35570"/>
    <lineage>
        <taxon>Eukaryota</taxon>
        <taxon>Metazoa</taxon>
        <taxon>Ecdysozoa</taxon>
        <taxon>Arthropoda</taxon>
        <taxon>Hexapoda</taxon>
        <taxon>Insecta</taxon>
        <taxon>Pterygota</taxon>
        <taxon>Neoptera</taxon>
        <taxon>Endopterygota</taxon>
        <taxon>Diptera</taxon>
        <taxon>Brachycera</taxon>
        <taxon>Muscomorpha</taxon>
        <taxon>Muscoidea</taxon>
        <taxon>Muscidae</taxon>
        <taxon>Stomoxys</taxon>
    </lineage>
</organism>
<dbReference type="PANTHER" id="PTHR22455">
    <property type="entry name" value="CILIA- AND FLAGELLA-ASSOCIATED PROTEIN 91"/>
    <property type="match status" value="1"/>
</dbReference>
<proteinExistence type="inferred from homology"/>
<dbReference type="Pfam" id="PF14738">
    <property type="entry name" value="CFAP91"/>
    <property type="match status" value="1"/>
</dbReference>
<dbReference type="EnsemblMetazoa" id="SCAU011712-RA">
    <property type="protein sequence ID" value="SCAU011712-PA"/>
    <property type="gene ID" value="SCAU011712"/>
</dbReference>
<evidence type="ECO:0000256" key="5">
    <source>
        <dbReference type="ARBA" id="ARBA00029468"/>
    </source>
</evidence>
<evidence type="ECO:0000256" key="2">
    <source>
        <dbReference type="ARBA" id="ARBA00022490"/>
    </source>
</evidence>
<dbReference type="STRING" id="35570.A0A1I8PWA4"/>
<evidence type="ECO:0000259" key="8">
    <source>
        <dbReference type="Pfam" id="PF14738"/>
    </source>
</evidence>
<dbReference type="Proteomes" id="UP000095300">
    <property type="component" value="Unassembled WGS sequence"/>
</dbReference>
<sequence>MHKMPTPESLAGPTERSNYLNANYPLLESNYLGGQSPANGYGYGNGNSLRLPLTGPSKTMANKIVIDYDNMFATTDNNSFGTNLPILRNAGNGGAAYTPLWMSNRDDDVSILSEGIGMSNNRRYRGGSTRTYPGIDKMRLSPRMRPPGVAYFENKKRVNVISLNMMATDYKSRYTNFRHRAMFAHRRPTITSQTRTRGTQSLYRESSAQTLPYLPPVSNEPDELESMELFKLPTILPGHGAPGLYEVEVLERARKRWAFAKALKDNFRQQLDEARHQVKLPQHEHILEAFEWEHWIEREEYIQECQMLRLEILMRMFDKRERQMRNASHARIQHSYAQIDAKRKLALQKNEIEFSRSMRRLEMQHSKRPRVWRKEQISQGLGDPTSEFYAPKLRYGIDPSRRHFSASRKGFDMRMNDLERRTVKMDPDNLKCPFAKLKAWSKPKEVMQEVEQNFCSETNLKKLYESLKDLRETTERPKMPPLCLMGRDIPPTIPEEPDTIRTASVTIREEVATYEYPMEEQSIEDPDKQKLREEYGHQEFLLDLQKEKLNERQWRKHLKREMSQEEFESLLQSYEGNTIGWLMRFLSEEMSRLKEQRKLHFYSMLAKRESYRREAAEAGLRQKENSLRNTYEKIYEECNEANVETAEHYMHSILDDDAKSYAEEKAQDYVVALAKDLDKEIGGWLESFHDVQNPLNYDKLRHALRDIVVPDFEKVLYRLERDDCIDYIVNGVLMPNVYQSLEPFDISFAVATDFVDGLIDNDLYRESSDFCSDCESSEFCTCAKARQEAKTIMRKLIRHSVTGKRWRSPTERVADENVRDILDGVFDNVMAPKAIIEADKATMEVADENFSYLDLTRPQRDTYFSEVSQGVESVHSSDFMKVDRLSLMPPSGLQDITRDLQRNEQLLLADTDLVPADNYLQQMDVYEYPQPRPTQSTVRKIPSTHDISSVWDFNKAPSYCRTSSDEIPIEEEQEQGQYEDYEVGYPKIGGDEFEEVRRRIDAWSVENSSTHSGYEEQDVEPGDEGGEQLVVEVEIYTEAETTATEAVENDTPQNEAEISEDNEEDNELKIEEIFEPEPPEGDEDKNDEATEK</sequence>
<evidence type="ECO:0000313" key="10">
    <source>
        <dbReference type="Proteomes" id="UP000095300"/>
    </source>
</evidence>
<keyword evidence="4" id="KW-0966">Cell projection</keyword>
<evidence type="ECO:0000256" key="7">
    <source>
        <dbReference type="SAM" id="MobiDB-lite"/>
    </source>
</evidence>
<evidence type="ECO:0000313" key="9">
    <source>
        <dbReference type="EnsemblMetazoa" id="SCAU011712-PA"/>
    </source>
</evidence>
<feature type="compositionally biased region" description="Acidic residues" evidence="7">
    <location>
        <begin position="1015"/>
        <end position="1025"/>
    </location>
</feature>
<feature type="region of interest" description="Disordered" evidence="7">
    <location>
        <begin position="477"/>
        <end position="497"/>
    </location>
</feature>
<keyword evidence="2" id="KW-0963">Cytoplasm</keyword>
<dbReference type="InterPro" id="IPR032840">
    <property type="entry name" value="CFAP91_dom"/>
</dbReference>